<dbReference type="Pfam" id="PF09312">
    <property type="entry name" value="SurA_N"/>
    <property type="match status" value="1"/>
</dbReference>
<dbReference type="PROSITE" id="PS50198">
    <property type="entry name" value="PPIC_PPIASE_2"/>
    <property type="match status" value="1"/>
</dbReference>
<evidence type="ECO:0000259" key="8">
    <source>
        <dbReference type="PROSITE" id="PS50198"/>
    </source>
</evidence>
<dbReference type="EMBL" id="QEWQ01000003">
    <property type="protein sequence ID" value="PWD81365.1"/>
    <property type="molecule type" value="Genomic_DNA"/>
</dbReference>
<evidence type="ECO:0000256" key="6">
    <source>
        <dbReference type="PROSITE-ProRule" id="PRU00278"/>
    </source>
</evidence>
<dbReference type="InterPro" id="IPR023058">
    <property type="entry name" value="PPIase_PpiC_CS"/>
</dbReference>
<proteinExistence type="predicted"/>
<dbReference type="InterPro" id="IPR027304">
    <property type="entry name" value="Trigger_fact/SurA_dom_sf"/>
</dbReference>
<dbReference type="Pfam" id="PF00639">
    <property type="entry name" value="Rotamase"/>
    <property type="match status" value="1"/>
</dbReference>
<dbReference type="RefSeq" id="WP_109189256.1">
    <property type="nucleotide sequence ID" value="NZ_BMYA01000003.1"/>
</dbReference>
<evidence type="ECO:0000256" key="5">
    <source>
        <dbReference type="ARBA" id="ARBA00023235"/>
    </source>
</evidence>
<feature type="domain" description="PpiC" evidence="8">
    <location>
        <begin position="179"/>
        <end position="279"/>
    </location>
</feature>
<dbReference type="OrthoDB" id="14196at2"/>
<sequence length="328" mass="37472">MNIRTITLLVSLLLFSPMATARIGTVDGIAFVVNNGVITLSEWQRELGLAKQEMNYLPPGQRLTGDELEDYVARVLITAKFQDAFAKQTGIYVQDREVDNAIYEIAARNGTDVETLREYIIYQGMDFNQYRESIRGQMLASRLQNEIVQSLNFTENEIDLFMKTADFKKIKDQLAKANAPQNKARHILIAVNKDKSEERALQEANRLRDRILAGEISFEDVARANSQDPVSAADEGNLGWVGQGQLMPEFEKVMVTLPIGEISQPVRTPYGYHLIRVDERRTGFQDNESMRNVAKEFYFRKKAAAKYDEWLNRMLSDVYVEKRVGTQK</sequence>
<evidence type="ECO:0000313" key="9">
    <source>
        <dbReference type="EMBL" id="PWD81365.1"/>
    </source>
</evidence>
<keyword evidence="4" id="KW-0143">Chaperone</keyword>
<gene>
    <name evidence="9" type="ORF">DC083_05615</name>
</gene>
<keyword evidence="10" id="KW-1185">Reference proteome</keyword>
<dbReference type="PANTHER" id="PTHR47637:SF1">
    <property type="entry name" value="CHAPERONE SURA"/>
    <property type="match status" value="1"/>
</dbReference>
<dbReference type="AlphaFoldDB" id="A0A2U2AFD2"/>
<keyword evidence="1 7" id="KW-0732">Signal</keyword>
<dbReference type="Gene3D" id="1.10.4030.10">
    <property type="entry name" value="Porin chaperone SurA, peptide-binding domain"/>
    <property type="match status" value="1"/>
</dbReference>
<keyword evidence="3 6" id="KW-0697">Rotamase</keyword>
<organism evidence="9 10">
    <name type="scientific">Ignatzschineria ureiclastica</name>
    <dbReference type="NCBI Taxonomy" id="472582"/>
    <lineage>
        <taxon>Bacteria</taxon>
        <taxon>Pseudomonadati</taxon>
        <taxon>Pseudomonadota</taxon>
        <taxon>Gammaproteobacteria</taxon>
        <taxon>Cardiobacteriales</taxon>
        <taxon>Ignatzschineriaceae</taxon>
        <taxon>Ignatzschineria</taxon>
    </lineage>
</organism>
<dbReference type="PROSITE" id="PS01096">
    <property type="entry name" value="PPIC_PPIASE_1"/>
    <property type="match status" value="1"/>
</dbReference>
<evidence type="ECO:0000256" key="7">
    <source>
        <dbReference type="SAM" id="SignalP"/>
    </source>
</evidence>
<keyword evidence="5 6" id="KW-0413">Isomerase</keyword>
<feature type="signal peptide" evidence="7">
    <location>
        <begin position="1"/>
        <end position="21"/>
    </location>
</feature>
<comment type="caution">
    <text evidence="9">The sequence shown here is derived from an EMBL/GenBank/DDBJ whole genome shotgun (WGS) entry which is preliminary data.</text>
</comment>
<dbReference type="Gene3D" id="3.10.50.40">
    <property type="match status" value="1"/>
</dbReference>
<feature type="chain" id="PRO_5015550871" description="PpiC domain-containing protein" evidence="7">
    <location>
        <begin position="22"/>
        <end position="328"/>
    </location>
</feature>
<dbReference type="SUPFAM" id="SSF54534">
    <property type="entry name" value="FKBP-like"/>
    <property type="match status" value="1"/>
</dbReference>
<dbReference type="GO" id="GO:0003755">
    <property type="term" value="F:peptidyl-prolyl cis-trans isomerase activity"/>
    <property type="evidence" value="ECO:0007669"/>
    <property type="project" value="UniProtKB-KW"/>
</dbReference>
<dbReference type="InterPro" id="IPR000297">
    <property type="entry name" value="PPIase_PpiC"/>
</dbReference>
<evidence type="ECO:0000256" key="3">
    <source>
        <dbReference type="ARBA" id="ARBA00023110"/>
    </source>
</evidence>
<dbReference type="PANTHER" id="PTHR47637">
    <property type="entry name" value="CHAPERONE SURA"/>
    <property type="match status" value="1"/>
</dbReference>
<evidence type="ECO:0000256" key="2">
    <source>
        <dbReference type="ARBA" id="ARBA00022764"/>
    </source>
</evidence>
<dbReference type="SUPFAM" id="SSF109998">
    <property type="entry name" value="Triger factor/SurA peptide-binding domain-like"/>
    <property type="match status" value="1"/>
</dbReference>
<protein>
    <recommendedName>
        <fullName evidence="8">PpiC domain-containing protein</fullName>
    </recommendedName>
</protein>
<keyword evidence="2" id="KW-0574">Periplasm</keyword>
<evidence type="ECO:0000313" key="10">
    <source>
        <dbReference type="Proteomes" id="UP000245020"/>
    </source>
</evidence>
<dbReference type="Proteomes" id="UP000245020">
    <property type="component" value="Unassembled WGS sequence"/>
</dbReference>
<evidence type="ECO:0000256" key="1">
    <source>
        <dbReference type="ARBA" id="ARBA00022729"/>
    </source>
</evidence>
<dbReference type="InterPro" id="IPR015391">
    <property type="entry name" value="SurA_N"/>
</dbReference>
<reference evidence="10" key="1">
    <citation type="submission" date="2018-05" db="EMBL/GenBank/DDBJ databases">
        <title>Ignatzschineria dubaiensis sp. nov., isolated from necrotic foot tissues of dromedaries (Camelus dromedarius) and associated maggots in Dubai, United Arab Emirates.</title>
        <authorList>
            <person name="Tsang C.C."/>
            <person name="Tang J.Y.M."/>
            <person name="Fong J.Y.H."/>
            <person name="Kinne J."/>
            <person name="Lee H.H."/>
            <person name="Joseph M."/>
            <person name="Jose S."/>
            <person name="Schuster R.K."/>
            <person name="Tang Y."/>
            <person name="Sivakumar S."/>
            <person name="Chen J.H.K."/>
            <person name="Teng J.L.L."/>
            <person name="Lau S.K.P."/>
            <person name="Wernery U."/>
            <person name="Woo P.C.Y."/>
        </authorList>
    </citation>
    <scope>NUCLEOTIDE SEQUENCE [LARGE SCALE GENOMIC DNA]</scope>
    <source>
        <strain evidence="10">KCTC 22644</strain>
    </source>
</reference>
<name>A0A2U2AFD2_9GAMM</name>
<evidence type="ECO:0000256" key="4">
    <source>
        <dbReference type="ARBA" id="ARBA00023186"/>
    </source>
</evidence>
<accession>A0A2U2AFD2</accession>
<dbReference type="InterPro" id="IPR046357">
    <property type="entry name" value="PPIase_dom_sf"/>
</dbReference>
<dbReference type="InterPro" id="IPR050280">
    <property type="entry name" value="OMP_Chaperone_SurA"/>
</dbReference>